<evidence type="ECO:0000313" key="2">
    <source>
        <dbReference type="Proteomes" id="UP000218785"/>
    </source>
</evidence>
<dbReference type="AlphaFoldDB" id="A0A1Z4MWH7"/>
<dbReference type="EMBL" id="AP018248">
    <property type="protein sequence ID" value="BAY97829.1"/>
    <property type="molecule type" value="Genomic_DNA"/>
</dbReference>
<gene>
    <name evidence="1" type="ORF">NIES37_17740</name>
</gene>
<reference evidence="1 2" key="1">
    <citation type="submission" date="2017-06" db="EMBL/GenBank/DDBJ databases">
        <title>Genome sequencing of cyanobaciteial culture collection at National Institute for Environmental Studies (NIES).</title>
        <authorList>
            <person name="Hirose Y."/>
            <person name="Shimura Y."/>
            <person name="Fujisawa T."/>
            <person name="Nakamura Y."/>
            <person name="Kawachi M."/>
        </authorList>
    </citation>
    <scope>NUCLEOTIDE SEQUENCE [LARGE SCALE GENOMIC DNA]</scope>
    <source>
        <strain evidence="1 2">NIES-37</strain>
    </source>
</reference>
<keyword evidence="2" id="KW-1185">Reference proteome</keyword>
<dbReference type="RefSeq" id="WP_190446025.1">
    <property type="nucleotide sequence ID" value="NZ_CAWNJS010000001.1"/>
</dbReference>
<evidence type="ECO:0000313" key="1">
    <source>
        <dbReference type="EMBL" id="BAY97829.1"/>
    </source>
</evidence>
<dbReference type="Proteomes" id="UP000218785">
    <property type="component" value="Chromosome"/>
</dbReference>
<name>A0A1Z4MWH7_9CYAN</name>
<proteinExistence type="predicted"/>
<accession>A0A1Z4MWH7</accession>
<organism evidence="1 2">
    <name type="scientific">Tolypothrix tenuis PCC 7101</name>
    <dbReference type="NCBI Taxonomy" id="231146"/>
    <lineage>
        <taxon>Bacteria</taxon>
        <taxon>Bacillati</taxon>
        <taxon>Cyanobacteriota</taxon>
        <taxon>Cyanophyceae</taxon>
        <taxon>Nostocales</taxon>
        <taxon>Tolypothrichaceae</taxon>
        <taxon>Tolypothrix</taxon>
    </lineage>
</organism>
<sequence length="54" mass="5867">MSNEKPSGFGSCFSQGETLREQVGEPAQRTTSPLCVYAIYHATLIGLSIDQALY</sequence>
<dbReference type="KEGG" id="ttq:NIES37_17740"/>
<protein>
    <submittedName>
        <fullName evidence="1">Uncharacterized protein</fullName>
    </submittedName>
</protein>